<gene>
    <name evidence="6" type="ORF">ACI43T_04220</name>
</gene>
<dbReference type="InterPro" id="IPR012289">
    <property type="entry name" value="Lytic_TGlycosylase_superhlx_L"/>
</dbReference>
<evidence type="ECO:0000313" key="7">
    <source>
        <dbReference type="Proteomes" id="UP001621964"/>
    </source>
</evidence>
<dbReference type="SUPFAM" id="SSF48435">
    <property type="entry name" value="Bacterial muramidases"/>
    <property type="match status" value="1"/>
</dbReference>
<dbReference type="InterPro" id="IPR008939">
    <property type="entry name" value="Lytic_TGlycosylase_superhlx_U"/>
</dbReference>
<reference evidence="6 7" key="1">
    <citation type="submission" date="2024-11" db="EMBL/GenBank/DDBJ databases">
        <authorList>
            <person name="Mikucki A.G."/>
            <person name="Kahler C.M."/>
        </authorList>
    </citation>
    <scope>NUCLEOTIDE SEQUENCE [LARGE SCALE GENOMIC DNA]</scope>
    <source>
        <strain evidence="6 7">EXNM717</strain>
    </source>
</reference>
<dbReference type="Gene3D" id="1.10.530.10">
    <property type="match status" value="1"/>
</dbReference>
<feature type="domain" description="Transglycosylase SLT" evidence="4">
    <location>
        <begin position="455"/>
        <end position="559"/>
    </location>
</feature>
<evidence type="ECO:0000256" key="2">
    <source>
        <dbReference type="ARBA" id="ARBA00022729"/>
    </source>
</evidence>
<sequence>MNIKRTLSVSLTLSAAAVLAACSSQPAQQPVTVDVSSSGIPSRKADSQSKILSDYSQYEGALEAAKRGDDVWPQQFLAQASDSAMAENVRNEWLKNLGYRGQWALFQQEYAKLDKDGRAQEVQCYADLNGGNYAKAADLVRETKKLPQGCTRFIESAAASGRLNGDDAWRRVRGLLGNSQTTDARNLAAALGSPFDGGGQGAQEYSLLSVIGKDARKSPAAAATLAGMESGLSRAQSSYAWGVLGHYQALNQNMPAALGYYSRAAERGQFSDEQWEWYARAALRLQRWNDLAGIIQTMPAKLQNDPTWQYWLARSLSAQGDSTRAAALYEKAAASGRNFYALLSAEELGRSVSTRNTVGSSEKGGVKRMEKDGAINRALVLFKQSQTSGDWKMRRQAQAEWRFATRGFNEDNLLAAAQAAFNNQFYDMAINSADRTDTKLDFNLRYPAPFKETTERYATQAGIDPAWVYGLIRQESRFAMGAQSSVGAQGLMQVMPATAREIAGKIGMNSEELYTMDGNIRMGTWYMSDAKRRLQNNEVMATAGYNAGPARARNWQAATPLEGSIYAETIPFTETRDYVKKVMTNATYYASLFNERQTSLKQRMGTVPARY</sequence>
<dbReference type="Gene3D" id="1.10.1240.20">
    <property type="entry name" value="Lytic transglycosylase, superhelical linker domain"/>
    <property type="match status" value="1"/>
</dbReference>
<dbReference type="PANTHER" id="PTHR37423">
    <property type="entry name" value="SOLUBLE LYTIC MUREIN TRANSGLYCOSYLASE-RELATED"/>
    <property type="match status" value="1"/>
</dbReference>
<dbReference type="EMBL" id="JBJGEB010000003">
    <property type="protein sequence ID" value="MFK7641704.1"/>
    <property type="molecule type" value="Genomic_DNA"/>
</dbReference>
<dbReference type="PANTHER" id="PTHR37423:SF5">
    <property type="entry name" value="SOLUBLE LYTIC MUREIN TRANSGLYCOSYLASE"/>
    <property type="match status" value="1"/>
</dbReference>
<feature type="chain" id="PRO_5047032045" evidence="3">
    <location>
        <begin position="21"/>
        <end position="611"/>
    </location>
</feature>
<accession>A0ABW8Q2D4</accession>
<evidence type="ECO:0000313" key="6">
    <source>
        <dbReference type="EMBL" id="MFK7641704.1"/>
    </source>
</evidence>
<feature type="domain" description="Lytic transglycosylase superhelical linker" evidence="5">
    <location>
        <begin position="391"/>
        <end position="432"/>
    </location>
</feature>
<dbReference type="InterPro" id="IPR037061">
    <property type="entry name" value="Lytic_TGlycoase_superhlx_L_sf"/>
</dbReference>
<keyword evidence="2 3" id="KW-0732">Signal</keyword>
<evidence type="ECO:0000256" key="3">
    <source>
        <dbReference type="SAM" id="SignalP"/>
    </source>
</evidence>
<evidence type="ECO:0000259" key="5">
    <source>
        <dbReference type="Pfam" id="PF14718"/>
    </source>
</evidence>
<dbReference type="PROSITE" id="PS51257">
    <property type="entry name" value="PROKAR_LIPOPROTEIN"/>
    <property type="match status" value="1"/>
</dbReference>
<comment type="similarity">
    <text evidence="1">Belongs to the transglycosylase Slt family.</text>
</comment>
<keyword evidence="7" id="KW-1185">Reference proteome</keyword>
<dbReference type="SUPFAM" id="SSF53955">
    <property type="entry name" value="Lysozyme-like"/>
    <property type="match status" value="1"/>
</dbReference>
<organism evidence="6 7">
    <name type="scientific">Neisseria oralis</name>
    <dbReference type="NCBI Taxonomy" id="1107316"/>
    <lineage>
        <taxon>Bacteria</taxon>
        <taxon>Pseudomonadati</taxon>
        <taxon>Pseudomonadota</taxon>
        <taxon>Betaproteobacteria</taxon>
        <taxon>Neisseriales</taxon>
        <taxon>Neisseriaceae</taxon>
        <taxon>Neisseria</taxon>
    </lineage>
</organism>
<name>A0ABW8Q2D4_9NEIS</name>
<dbReference type="Pfam" id="PF14718">
    <property type="entry name" value="SLT_L"/>
    <property type="match status" value="1"/>
</dbReference>
<dbReference type="Proteomes" id="UP001621964">
    <property type="component" value="Unassembled WGS sequence"/>
</dbReference>
<evidence type="ECO:0000256" key="1">
    <source>
        <dbReference type="ARBA" id="ARBA00007734"/>
    </source>
</evidence>
<evidence type="ECO:0000259" key="4">
    <source>
        <dbReference type="Pfam" id="PF01464"/>
    </source>
</evidence>
<dbReference type="RefSeq" id="WP_377079588.1">
    <property type="nucleotide sequence ID" value="NZ_JBJGEB010000003.1"/>
</dbReference>
<feature type="signal peptide" evidence="3">
    <location>
        <begin position="1"/>
        <end position="20"/>
    </location>
</feature>
<dbReference type="CDD" id="cd13401">
    <property type="entry name" value="Slt70-like"/>
    <property type="match status" value="1"/>
</dbReference>
<protein>
    <submittedName>
        <fullName evidence="6">Transglycosylase SLT domain-containing protein</fullName>
    </submittedName>
</protein>
<proteinExistence type="inferred from homology"/>
<dbReference type="InterPro" id="IPR008258">
    <property type="entry name" value="Transglycosylase_SLT_dom_1"/>
</dbReference>
<dbReference type="Pfam" id="PF01464">
    <property type="entry name" value="SLT"/>
    <property type="match status" value="1"/>
</dbReference>
<comment type="caution">
    <text evidence="6">The sequence shown here is derived from an EMBL/GenBank/DDBJ whole genome shotgun (WGS) entry which is preliminary data.</text>
</comment>
<dbReference type="InterPro" id="IPR023346">
    <property type="entry name" value="Lysozyme-like_dom_sf"/>
</dbReference>
<dbReference type="Gene3D" id="1.25.20.10">
    <property type="entry name" value="Bacterial muramidases"/>
    <property type="match status" value="2"/>
</dbReference>